<name>A0AAV2K3H8_KNICA</name>
<sequence length="106" mass="10929">MSHQPPQPRLAHSRGLSLEDRSVTPLKTSTPVHKSASSSSSQRDSRLRGQIPAAESPLPHWSSQCRAGVTPLPCASSSPPSSSSSPSSSPSYCPSSSPSSSLSSSS</sequence>
<evidence type="ECO:0000313" key="3">
    <source>
        <dbReference type="Proteomes" id="UP001497482"/>
    </source>
</evidence>
<dbReference type="AlphaFoldDB" id="A0AAV2K3H8"/>
<gene>
    <name evidence="2" type="ORF">KC01_LOCUS12913</name>
</gene>
<accession>A0AAV2K3H8</accession>
<keyword evidence="3" id="KW-1185">Reference proteome</keyword>
<evidence type="ECO:0000313" key="2">
    <source>
        <dbReference type="EMBL" id="CAL1582274.1"/>
    </source>
</evidence>
<feature type="region of interest" description="Disordered" evidence="1">
    <location>
        <begin position="1"/>
        <end position="106"/>
    </location>
</feature>
<feature type="compositionally biased region" description="Low complexity" evidence="1">
    <location>
        <begin position="29"/>
        <end position="42"/>
    </location>
</feature>
<feature type="compositionally biased region" description="Low complexity" evidence="1">
    <location>
        <begin position="76"/>
        <end position="106"/>
    </location>
</feature>
<evidence type="ECO:0000256" key="1">
    <source>
        <dbReference type="SAM" id="MobiDB-lite"/>
    </source>
</evidence>
<dbReference type="Proteomes" id="UP001497482">
    <property type="component" value="Chromosome 15"/>
</dbReference>
<dbReference type="EMBL" id="OZ035837">
    <property type="protein sequence ID" value="CAL1582274.1"/>
    <property type="molecule type" value="Genomic_DNA"/>
</dbReference>
<reference evidence="2 3" key="1">
    <citation type="submission" date="2024-04" db="EMBL/GenBank/DDBJ databases">
        <authorList>
            <person name="Waldvogel A.-M."/>
            <person name="Schoenle A."/>
        </authorList>
    </citation>
    <scope>NUCLEOTIDE SEQUENCE [LARGE SCALE GENOMIC DNA]</scope>
</reference>
<organism evidence="2 3">
    <name type="scientific">Knipowitschia caucasica</name>
    <name type="common">Caucasian dwarf goby</name>
    <name type="synonym">Pomatoschistus caucasicus</name>
    <dbReference type="NCBI Taxonomy" id="637954"/>
    <lineage>
        <taxon>Eukaryota</taxon>
        <taxon>Metazoa</taxon>
        <taxon>Chordata</taxon>
        <taxon>Craniata</taxon>
        <taxon>Vertebrata</taxon>
        <taxon>Euteleostomi</taxon>
        <taxon>Actinopterygii</taxon>
        <taxon>Neopterygii</taxon>
        <taxon>Teleostei</taxon>
        <taxon>Neoteleostei</taxon>
        <taxon>Acanthomorphata</taxon>
        <taxon>Gobiaria</taxon>
        <taxon>Gobiiformes</taxon>
        <taxon>Gobioidei</taxon>
        <taxon>Gobiidae</taxon>
        <taxon>Gobiinae</taxon>
        <taxon>Knipowitschia</taxon>
    </lineage>
</organism>
<proteinExistence type="predicted"/>
<protein>
    <submittedName>
        <fullName evidence="2">Uncharacterized protein</fullName>
    </submittedName>
</protein>